<keyword evidence="2" id="KW-0805">Transcription regulation</keyword>
<dbReference type="InterPro" id="IPR005119">
    <property type="entry name" value="LysR_subst-bd"/>
</dbReference>
<keyword evidence="7" id="KW-1185">Reference proteome</keyword>
<evidence type="ECO:0000256" key="3">
    <source>
        <dbReference type="ARBA" id="ARBA00023125"/>
    </source>
</evidence>
<feature type="domain" description="HTH lysR-type" evidence="5">
    <location>
        <begin position="4"/>
        <end position="61"/>
    </location>
</feature>
<evidence type="ECO:0000256" key="2">
    <source>
        <dbReference type="ARBA" id="ARBA00023015"/>
    </source>
</evidence>
<dbReference type="InterPro" id="IPR036388">
    <property type="entry name" value="WH-like_DNA-bd_sf"/>
</dbReference>
<evidence type="ECO:0000313" key="6">
    <source>
        <dbReference type="EMBL" id="WNH48139.1"/>
    </source>
</evidence>
<dbReference type="Gene3D" id="3.40.190.290">
    <property type="match status" value="1"/>
</dbReference>
<dbReference type="InterPro" id="IPR000847">
    <property type="entry name" value="LysR_HTH_N"/>
</dbReference>
<evidence type="ECO:0000256" key="4">
    <source>
        <dbReference type="ARBA" id="ARBA00023163"/>
    </source>
</evidence>
<dbReference type="EMBL" id="CP115543">
    <property type="protein sequence ID" value="WNH48139.1"/>
    <property type="molecule type" value="Genomic_DNA"/>
</dbReference>
<keyword evidence="3" id="KW-0238">DNA-binding</keyword>
<protein>
    <submittedName>
        <fullName evidence="6">LysR family transcriptional regulator</fullName>
    </submittedName>
</protein>
<dbReference type="PROSITE" id="PS50931">
    <property type="entry name" value="HTH_LYSR"/>
    <property type="match status" value="1"/>
</dbReference>
<comment type="similarity">
    <text evidence="1">Belongs to the LysR transcriptional regulatory family.</text>
</comment>
<dbReference type="InterPro" id="IPR036390">
    <property type="entry name" value="WH_DNA-bd_sf"/>
</dbReference>
<dbReference type="InterPro" id="IPR058163">
    <property type="entry name" value="LysR-type_TF_proteobact-type"/>
</dbReference>
<reference evidence="6 7" key="1">
    <citation type="submission" date="2022-12" db="EMBL/GenBank/DDBJ databases">
        <title>Two new species, Stenotrophomonas aracearum and Stenotrophomonas oahuensis, isolated from Anthurium (Araceae family) in Hawaii.</title>
        <authorList>
            <person name="Chunag S.C."/>
            <person name="Dobhal S."/>
            <person name="Alvarez A."/>
            <person name="Arif M."/>
        </authorList>
    </citation>
    <scope>NUCLEOTIDE SEQUENCE [LARGE SCALE GENOMIC DNA]</scope>
    <source>
        <strain evidence="6 7">A5588</strain>
    </source>
</reference>
<keyword evidence="4" id="KW-0804">Transcription</keyword>
<dbReference type="PANTHER" id="PTHR30537:SF1">
    <property type="entry name" value="HTH-TYPE TRANSCRIPTIONAL REGULATOR PGRR"/>
    <property type="match status" value="1"/>
</dbReference>
<dbReference type="RefSeq" id="WP_311182796.1">
    <property type="nucleotide sequence ID" value="NZ_CP115543.1"/>
</dbReference>
<dbReference type="Pfam" id="PF03466">
    <property type="entry name" value="LysR_substrate"/>
    <property type="match status" value="1"/>
</dbReference>
<evidence type="ECO:0000256" key="1">
    <source>
        <dbReference type="ARBA" id="ARBA00009437"/>
    </source>
</evidence>
<dbReference type="CDD" id="cd08474">
    <property type="entry name" value="PBP2_CrgA_like_5"/>
    <property type="match status" value="1"/>
</dbReference>
<dbReference type="Proteomes" id="UP001305421">
    <property type="component" value="Chromosome"/>
</dbReference>
<organism evidence="6 7">
    <name type="scientific">Stenotrophomonas aracearum</name>
    <dbReference type="NCBI Taxonomy" id="3003272"/>
    <lineage>
        <taxon>Bacteria</taxon>
        <taxon>Pseudomonadati</taxon>
        <taxon>Pseudomonadota</taxon>
        <taxon>Gammaproteobacteria</taxon>
        <taxon>Lysobacterales</taxon>
        <taxon>Lysobacteraceae</taxon>
        <taxon>Stenotrophomonas</taxon>
    </lineage>
</organism>
<name>A0ABY9YB81_9GAMM</name>
<evidence type="ECO:0000313" key="7">
    <source>
        <dbReference type="Proteomes" id="UP001305421"/>
    </source>
</evidence>
<dbReference type="Gene3D" id="1.10.10.10">
    <property type="entry name" value="Winged helix-like DNA-binding domain superfamily/Winged helix DNA-binding domain"/>
    <property type="match status" value="1"/>
</dbReference>
<dbReference type="PANTHER" id="PTHR30537">
    <property type="entry name" value="HTH-TYPE TRANSCRIPTIONAL REGULATOR"/>
    <property type="match status" value="1"/>
</dbReference>
<dbReference type="Pfam" id="PF00126">
    <property type="entry name" value="HTH_1"/>
    <property type="match status" value="1"/>
</dbReference>
<gene>
    <name evidence="6" type="ORF">PDM28_15905</name>
</gene>
<sequence>MATDNLTHLAAFAAVARHRSFRRAGAELALSTSAVSYAIRALEERLGVGLFHRTTRSVALTEAGQRLLDRLQPALGQVHDALEEMNHFRAAPAGLLRINATRAAVHTQLGPRLASFLRAHPDVRLEVAQDDGLVDIVAEGYDAGVRLHEFVPEDMVAVPLGPPLRGLIVASPAYLRDRGVPQHPRELVDHECVRFRFASGHLYKWQFEREGQALDIDVPGRLTLGDQHTILQAVLDGLGLAYVLEDAARPCLEDGRLVAVLQDWSEPFAGWVLYYPRQRQMSSALRAFVDMLRDGYASQISS</sequence>
<evidence type="ECO:0000259" key="5">
    <source>
        <dbReference type="PROSITE" id="PS50931"/>
    </source>
</evidence>
<dbReference type="SUPFAM" id="SSF53850">
    <property type="entry name" value="Periplasmic binding protein-like II"/>
    <property type="match status" value="1"/>
</dbReference>
<accession>A0ABY9YB81</accession>
<proteinExistence type="inferred from homology"/>
<dbReference type="SUPFAM" id="SSF46785">
    <property type="entry name" value="Winged helix' DNA-binding domain"/>
    <property type="match status" value="1"/>
</dbReference>